<proteinExistence type="inferred from homology"/>
<dbReference type="CDD" id="cd24033">
    <property type="entry name" value="ASKHA_NBD_NodU_CmcH-like_N"/>
    <property type="match status" value="1"/>
</dbReference>
<evidence type="ECO:0000259" key="3">
    <source>
        <dbReference type="Pfam" id="PF16861"/>
    </source>
</evidence>
<dbReference type="Pfam" id="PF02543">
    <property type="entry name" value="Carbam_trans_N"/>
    <property type="match status" value="1"/>
</dbReference>
<dbReference type="Pfam" id="PF16861">
    <property type="entry name" value="Carbam_trans_C"/>
    <property type="match status" value="1"/>
</dbReference>
<comment type="caution">
    <text evidence="4">The sequence shown here is derived from an EMBL/GenBank/DDBJ whole genome shotgun (WGS) entry which is preliminary data.</text>
</comment>
<dbReference type="InterPro" id="IPR031730">
    <property type="entry name" value="Carbam_trans_C"/>
</dbReference>
<evidence type="ECO:0000313" key="5">
    <source>
        <dbReference type="Proteomes" id="UP000186817"/>
    </source>
</evidence>
<dbReference type="InterPro" id="IPR003696">
    <property type="entry name" value="Carbtransf_dom"/>
</dbReference>
<organism evidence="4 5">
    <name type="scientific">Symbiodinium microadriaticum</name>
    <name type="common">Dinoflagellate</name>
    <name type="synonym">Zooxanthella microadriatica</name>
    <dbReference type="NCBI Taxonomy" id="2951"/>
    <lineage>
        <taxon>Eukaryota</taxon>
        <taxon>Sar</taxon>
        <taxon>Alveolata</taxon>
        <taxon>Dinophyceae</taxon>
        <taxon>Suessiales</taxon>
        <taxon>Symbiodiniaceae</taxon>
        <taxon>Symbiodinium</taxon>
    </lineage>
</organism>
<keyword evidence="5" id="KW-1185">Reference proteome</keyword>
<evidence type="ECO:0000256" key="1">
    <source>
        <dbReference type="ARBA" id="ARBA00006129"/>
    </source>
</evidence>
<dbReference type="OrthoDB" id="414294at2759"/>
<dbReference type="GO" id="GO:0016740">
    <property type="term" value="F:transferase activity"/>
    <property type="evidence" value="ECO:0007669"/>
    <property type="project" value="UniProtKB-KW"/>
</dbReference>
<dbReference type="EMBL" id="LSRX01000081">
    <property type="protein sequence ID" value="OLQ10303.1"/>
    <property type="molecule type" value="Genomic_DNA"/>
</dbReference>
<comment type="similarity">
    <text evidence="1">Belongs to the NodU/CmcH family.</text>
</comment>
<gene>
    <name evidence="4" type="primary">novN</name>
    <name evidence="4" type="ORF">AK812_SmicGene5969</name>
</gene>
<dbReference type="Gene3D" id="3.90.870.20">
    <property type="entry name" value="Carbamoyltransferase, C-terminal domain"/>
    <property type="match status" value="1"/>
</dbReference>
<dbReference type="PANTHER" id="PTHR34847">
    <property type="entry name" value="NODULATION PROTEIN U"/>
    <property type="match status" value="1"/>
</dbReference>
<dbReference type="Gene3D" id="3.30.420.40">
    <property type="match status" value="1"/>
</dbReference>
<evidence type="ECO:0000259" key="2">
    <source>
        <dbReference type="Pfam" id="PF02543"/>
    </source>
</evidence>
<dbReference type="SUPFAM" id="SSF53067">
    <property type="entry name" value="Actin-like ATPase domain"/>
    <property type="match status" value="1"/>
</dbReference>
<sequence>MLDMRHDLFHNPQDLHEVFLLPPWSKLQLIAYDQRTLPLGQHAILTVDVELNCAARIIFVAQGGHAQVSLLLGVGISGVLRQQPGMSLADGGIGEDIFIRSPDVSAVTLQLDGEQRQLTWDAEREDVAVKIGEFLEAHRSGEPVRNDVELLLRQLRAQTARRKADVSTLPSKNGGSIKTVLPPRKGSQIALYNSHEANIAISIDGRVQCVLELERLFGVRYYTPSLSNATERRHAWLEAAKTIRDRCECEGGPGSCPRRFDSGILVRPSSEAEANIIEEIFSVDEWRYIDHQEAHAVMAYYASSMRTALVVVSDAAFHVFHVTLGSVKRIASLDYGLGTMYMLLAGLLPEVTGQPLDARCQYTGKPDSSPLFPEFLSGDLHLQCLSWAGKLMGYAAAGTALEDLQEVAREAFEVSGAMPKYSMEHIMSVTFPTTELPARFQDALQQVCASDEGQRNFAASVQVEFERITNLTVTELVRRVGPQSLDGVVMTGGCALNVLANQRVYDFLERGEGSGAGSVEVWVPPSPNDGGLSIGGLWSVAPPLARQPLQYLGFSLWDSESLEGAAHQRNARRLSELGGVDFLAELLVGEGALWAERMERFQRPARPIVAVVRGRQEFGPRALGHRSLLAVPDATMKDRMNRLKARQWYRPVAPMIAEEDLVKVFGRRILSPYMSMAPEVLEETRKKFPALAHFDGTARHQSVSRADEPWVHALLLAVGKRTGLAALINTSFNTKGKPIVNTVRECLRMLDELPDLDYVLIEDWLFEKARLSRIIARPAGSLADPRPQSEWDLPLETAKKTGIAPLPTSALPPGALSQPAAGPESISTLHCTRDADSVGETAPFVAVPDSHFCVLPPELPCSEVYGGDTPDCGKLALEFTTILLSGLVMLTERELLNQLPRLPDLQCAWLLLAMCASPRANHALRTVPPLDIAGYAQAHDDAVWETLQACLGGVASGEADGARKLATLPASLGGLGLASAVRTAPAAYWAAWADALPVLGERAPALAEACVRQLEGRDAETTCLRSAAVARNLLQAEGWQECPSWRAIADGARPPVATDRSLGDWPHGWQHSASRTRNLHFRERTLLPDMSPSACALLRSQAGPHAGAWLTAIPADPATTLSPQAMQLALRRRLRLPLPLRLNRCGPSPGCGGLVDVFGDHALACPRTGLLARRAKIVERAWVRVFLFNAVLRQQ</sequence>
<keyword evidence="4" id="KW-0808">Transferase</keyword>
<dbReference type="InterPro" id="IPR038152">
    <property type="entry name" value="Carbam_trans_C_sf"/>
</dbReference>
<accession>A0A1Q9ESB5</accession>
<name>A0A1Q9ESB5_SYMMI</name>
<dbReference type="Proteomes" id="UP000186817">
    <property type="component" value="Unassembled WGS sequence"/>
</dbReference>
<dbReference type="InterPro" id="IPR051338">
    <property type="entry name" value="NodU/CmcH_Carbamoyltrnsfr"/>
</dbReference>
<dbReference type="AlphaFoldDB" id="A0A1Q9ESB5"/>
<dbReference type="PANTHER" id="PTHR34847:SF1">
    <property type="entry name" value="NODULATION PROTEIN U"/>
    <property type="match status" value="1"/>
</dbReference>
<dbReference type="InterPro" id="IPR043129">
    <property type="entry name" value="ATPase_NBD"/>
</dbReference>
<feature type="domain" description="Carbamoyltransferase C-terminal" evidence="3">
    <location>
        <begin position="607"/>
        <end position="768"/>
    </location>
</feature>
<feature type="domain" description="Carbamoyltransferase" evidence="2">
    <location>
        <begin position="288"/>
        <end position="535"/>
    </location>
</feature>
<reference evidence="4 5" key="1">
    <citation type="submission" date="2016-02" db="EMBL/GenBank/DDBJ databases">
        <title>Genome analysis of coral dinoflagellate symbionts highlights evolutionary adaptations to a symbiotic lifestyle.</title>
        <authorList>
            <person name="Aranda M."/>
            <person name="Li Y."/>
            <person name="Liew Y.J."/>
            <person name="Baumgarten S."/>
            <person name="Simakov O."/>
            <person name="Wilson M."/>
            <person name="Piel J."/>
            <person name="Ashoor H."/>
            <person name="Bougouffa S."/>
            <person name="Bajic V.B."/>
            <person name="Ryu T."/>
            <person name="Ravasi T."/>
            <person name="Bayer T."/>
            <person name="Micklem G."/>
            <person name="Kim H."/>
            <person name="Bhak J."/>
            <person name="Lajeunesse T.C."/>
            <person name="Voolstra C.R."/>
        </authorList>
    </citation>
    <scope>NUCLEOTIDE SEQUENCE [LARGE SCALE GENOMIC DNA]</scope>
    <source>
        <strain evidence="4 5">CCMP2467</strain>
    </source>
</reference>
<protein>
    <submittedName>
        <fullName evidence="4">Decarbamoylnovobiocin carbamoyltransferase</fullName>
    </submittedName>
</protein>
<evidence type="ECO:0000313" key="4">
    <source>
        <dbReference type="EMBL" id="OLQ10303.1"/>
    </source>
</evidence>